<dbReference type="EMBL" id="BOOR01000090">
    <property type="protein sequence ID" value="GII59610.1"/>
    <property type="molecule type" value="Genomic_DNA"/>
</dbReference>
<dbReference type="Proteomes" id="UP000605992">
    <property type="component" value="Unassembled WGS sequence"/>
</dbReference>
<keyword evidence="2" id="KW-1185">Reference proteome</keyword>
<accession>A0A8J4DG02</accession>
<dbReference type="RefSeq" id="WP_203949656.1">
    <property type="nucleotide sequence ID" value="NZ_BOOR01000090.1"/>
</dbReference>
<sequence length="99" mass="11315">MAVIHQERVAWEGARVFVSAADADAYWWLSETIEQRLGAAYRARLTATRTQLQQQDQARNLAEIGAWRVFLEDLLHTRPDIQPVVVELIAETSGRLGRR</sequence>
<evidence type="ECO:0000313" key="1">
    <source>
        <dbReference type="EMBL" id="GII59610.1"/>
    </source>
</evidence>
<name>A0A8J4DG02_9ACTN</name>
<protein>
    <submittedName>
        <fullName evidence="1">Uncharacterized protein</fullName>
    </submittedName>
</protein>
<organism evidence="1 2">
    <name type="scientific">Planotetraspora thailandica</name>
    <dbReference type="NCBI Taxonomy" id="487172"/>
    <lineage>
        <taxon>Bacteria</taxon>
        <taxon>Bacillati</taxon>
        <taxon>Actinomycetota</taxon>
        <taxon>Actinomycetes</taxon>
        <taxon>Streptosporangiales</taxon>
        <taxon>Streptosporangiaceae</taxon>
        <taxon>Planotetraspora</taxon>
    </lineage>
</organism>
<comment type="caution">
    <text evidence="1">The sequence shown here is derived from an EMBL/GenBank/DDBJ whole genome shotgun (WGS) entry which is preliminary data.</text>
</comment>
<gene>
    <name evidence="1" type="ORF">Pth03_79990</name>
</gene>
<evidence type="ECO:0000313" key="2">
    <source>
        <dbReference type="Proteomes" id="UP000605992"/>
    </source>
</evidence>
<reference evidence="1" key="1">
    <citation type="submission" date="2021-01" db="EMBL/GenBank/DDBJ databases">
        <title>Whole genome shotgun sequence of Planotetraspora thailandica NBRC 104271.</title>
        <authorList>
            <person name="Komaki H."/>
            <person name="Tamura T."/>
        </authorList>
    </citation>
    <scope>NUCLEOTIDE SEQUENCE</scope>
    <source>
        <strain evidence="1">NBRC 104271</strain>
    </source>
</reference>
<proteinExistence type="predicted"/>
<dbReference type="AlphaFoldDB" id="A0A8J4DG02"/>